<evidence type="ECO:0000313" key="3">
    <source>
        <dbReference type="Proteomes" id="UP000799118"/>
    </source>
</evidence>
<dbReference type="InterPro" id="IPR035647">
    <property type="entry name" value="EFG_III/V"/>
</dbReference>
<dbReference type="SUPFAM" id="SSF54980">
    <property type="entry name" value="EF-G C-terminal domain-like"/>
    <property type="match status" value="1"/>
</dbReference>
<accession>A0A6A4GPY9</accession>
<keyword evidence="3" id="KW-1185">Reference proteome</keyword>
<proteinExistence type="predicted"/>
<feature type="compositionally biased region" description="Acidic residues" evidence="1">
    <location>
        <begin position="213"/>
        <end position="230"/>
    </location>
</feature>
<feature type="region of interest" description="Disordered" evidence="1">
    <location>
        <begin position="191"/>
        <end position="287"/>
    </location>
</feature>
<feature type="compositionally biased region" description="Basic and acidic residues" evidence="1">
    <location>
        <begin position="203"/>
        <end position="212"/>
    </location>
</feature>
<dbReference type="OrthoDB" id="435460at2759"/>
<gene>
    <name evidence="2" type="ORF">BT96DRAFT_1005182</name>
</gene>
<feature type="compositionally biased region" description="Pro residues" evidence="1">
    <location>
        <begin position="371"/>
        <end position="380"/>
    </location>
</feature>
<dbReference type="EMBL" id="ML769805">
    <property type="protein sequence ID" value="KAE9387360.1"/>
    <property type="molecule type" value="Genomic_DNA"/>
</dbReference>
<protein>
    <submittedName>
        <fullName evidence="2">Uncharacterized protein</fullName>
    </submittedName>
</protein>
<organism evidence="2 3">
    <name type="scientific">Gymnopus androsaceus JB14</name>
    <dbReference type="NCBI Taxonomy" id="1447944"/>
    <lineage>
        <taxon>Eukaryota</taxon>
        <taxon>Fungi</taxon>
        <taxon>Dikarya</taxon>
        <taxon>Basidiomycota</taxon>
        <taxon>Agaricomycotina</taxon>
        <taxon>Agaricomycetes</taxon>
        <taxon>Agaricomycetidae</taxon>
        <taxon>Agaricales</taxon>
        <taxon>Marasmiineae</taxon>
        <taxon>Omphalotaceae</taxon>
        <taxon>Gymnopus</taxon>
    </lineage>
</organism>
<evidence type="ECO:0000313" key="2">
    <source>
        <dbReference type="EMBL" id="KAE9387360.1"/>
    </source>
</evidence>
<dbReference type="AlphaFoldDB" id="A0A6A4GPY9"/>
<feature type="region of interest" description="Disordered" evidence="1">
    <location>
        <begin position="328"/>
        <end position="416"/>
    </location>
</feature>
<evidence type="ECO:0000256" key="1">
    <source>
        <dbReference type="SAM" id="MobiDB-lite"/>
    </source>
</evidence>
<name>A0A6A4GPY9_9AGAR</name>
<dbReference type="Proteomes" id="UP000799118">
    <property type="component" value="Unassembled WGS sequence"/>
</dbReference>
<feature type="compositionally biased region" description="Acidic residues" evidence="1">
    <location>
        <begin position="169"/>
        <end position="186"/>
    </location>
</feature>
<feature type="region of interest" description="Disordered" evidence="1">
    <location>
        <begin position="167"/>
        <end position="186"/>
    </location>
</feature>
<sequence>MMKNEASLAVKRYVDVLLQLKSPNPNHVYIVIDKLLALKSALRAVEGEMADVLGKVYAVVSKREGQIMAEDIRKWTSGAASPMLVFSGYDLLPLSPFWVPTTEEELEDLSTTAEKARSISCRRELESWHQHYKKNQARLDLKIAEIAAEQEPDPNTPYRLDRRLNKALEEDEDEEERNKEGDEEEERILLEASQRKQKPVSNKGKEREVDNEGREDDDQLDKENQQEEEVNPVATSRGAAPRPKRVNIDPSLQDADEEEGQASDGHCSASPGAPAVIPEANGDVPKVPFSMEDMMEQVVPSPSLCQQPIASTSNPSPQVVSASLEAPLASTINPSPQVVAPYCNTRSRSRSASIEAPPIVPPSRRKNKSRNPPPAPPPHTLLPLPEVPDKAEADINHNPLFSESESQHKLESVEEPEEEADLVIWKHWREQQQKVLDESEDSRQVREILRNAQKGSIVVSTPVHGLGQTVGKEWEEHCLSPRLVDLYKTGVK</sequence>
<reference evidence="2" key="1">
    <citation type="journal article" date="2019" name="Environ. Microbiol.">
        <title>Fungal ecological strategies reflected in gene transcription - a case study of two litter decomposers.</title>
        <authorList>
            <person name="Barbi F."/>
            <person name="Kohler A."/>
            <person name="Barry K."/>
            <person name="Baskaran P."/>
            <person name="Daum C."/>
            <person name="Fauchery L."/>
            <person name="Ihrmark K."/>
            <person name="Kuo A."/>
            <person name="LaButti K."/>
            <person name="Lipzen A."/>
            <person name="Morin E."/>
            <person name="Grigoriev I.V."/>
            <person name="Henrissat B."/>
            <person name="Lindahl B."/>
            <person name="Martin F."/>
        </authorList>
    </citation>
    <scope>NUCLEOTIDE SEQUENCE</scope>
    <source>
        <strain evidence="2">JB14</strain>
    </source>
</reference>